<evidence type="ECO:0000256" key="6">
    <source>
        <dbReference type="ARBA" id="ARBA00023157"/>
    </source>
</evidence>
<dbReference type="InterPro" id="IPR007110">
    <property type="entry name" value="Ig-like_dom"/>
</dbReference>
<reference evidence="10" key="3">
    <citation type="submission" date="2025-09" db="UniProtKB">
        <authorList>
            <consortium name="Ensembl"/>
        </authorList>
    </citation>
    <scope>IDENTIFICATION</scope>
    <source>
        <strain evidence="10">Thoroughbred</strain>
    </source>
</reference>
<reference evidence="10" key="2">
    <citation type="submission" date="2025-08" db="UniProtKB">
        <authorList>
            <consortium name="Ensembl"/>
        </authorList>
    </citation>
    <scope>IDENTIFICATION</scope>
    <source>
        <strain evidence="10">Thoroughbred</strain>
    </source>
</reference>
<keyword evidence="6" id="KW-1015">Disulfide bond</keyword>
<evidence type="ECO:0000259" key="9">
    <source>
        <dbReference type="PROSITE" id="PS50835"/>
    </source>
</evidence>
<dbReference type="Pfam" id="PF07686">
    <property type="entry name" value="V-set"/>
    <property type="match status" value="1"/>
</dbReference>
<organism evidence="10 11">
    <name type="scientific">Equus caballus</name>
    <name type="common">Horse</name>
    <dbReference type="NCBI Taxonomy" id="9796"/>
    <lineage>
        <taxon>Eukaryota</taxon>
        <taxon>Metazoa</taxon>
        <taxon>Chordata</taxon>
        <taxon>Craniata</taxon>
        <taxon>Vertebrata</taxon>
        <taxon>Euteleostomi</taxon>
        <taxon>Mammalia</taxon>
        <taxon>Eutheria</taxon>
        <taxon>Laurasiatheria</taxon>
        <taxon>Perissodactyla</taxon>
        <taxon>Equidae</taxon>
        <taxon>Equus</taxon>
    </lineage>
</organism>
<dbReference type="PROSITE" id="PS50835">
    <property type="entry name" value="IG_LIKE"/>
    <property type="match status" value="1"/>
</dbReference>
<keyword evidence="11" id="KW-1185">Reference proteome</keyword>
<proteinExistence type="predicted"/>
<dbReference type="InterPro" id="IPR013106">
    <property type="entry name" value="Ig_V-set"/>
</dbReference>
<dbReference type="GO" id="GO:0005886">
    <property type="term" value="C:plasma membrane"/>
    <property type="evidence" value="ECO:0007669"/>
    <property type="project" value="UniProtKB-SubCell"/>
</dbReference>
<keyword evidence="5 8" id="KW-0472">Membrane</keyword>
<keyword evidence="2" id="KW-1003">Cell membrane</keyword>
<dbReference type="Ensembl" id="ENSECAT00000124161.1">
    <property type="protein sequence ID" value="ENSECAP00000079890.1"/>
    <property type="gene ID" value="ENSECAG00000054130.1"/>
</dbReference>
<evidence type="ECO:0000313" key="11">
    <source>
        <dbReference type="Proteomes" id="UP000002281"/>
    </source>
</evidence>
<dbReference type="PANTHER" id="PTHR19433">
    <property type="entry name" value="T-CELL RECEPTOR ALPHA CHAIN V REGION-RELATED"/>
    <property type="match status" value="1"/>
</dbReference>
<keyword evidence="8" id="KW-1133">Transmembrane helix</keyword>
<dbReference type="SMART" id="SM00406">
    <property type="entry name" value="IGv"/>
    <property type="match status" value="1"/>
</dbReference>
<dbReference type="InterPro" id="IPR013783">
    <property type="entry name" value="Ig-like_fold"/>
</dbReference>
<evidence type="ECO:0000256" key="4">
    <source>
        <dbReference type="ARBA" id="ARBA00022859"/>
    </source>
</evidence>
<protein>
    <recommendedName>
        <fullName evidence="9">Ig-like domain-containing protein</fullName>
    </recommendedName>
</protein>
<keyword evidence="7" id="KW-0325">Glycoprotein</keyword>
<evidence type="ECO:0000256" key="3">
    <source>
        <dbReference type="ARBA" id="ARBA00022729"/>
    </source>
</evidence>
<keyword evidence="4" id="KW-0391">Immunity</keyword>
<dbReference type="SUPFAM" id="SSF48726">
    <property type="entry name" value="Immunoglobulin"/>
    <property type="match status" value="1"/>
</dbReference>
<accession>A0A9L0T045</accession>
<keyword evidence="8" id="KW-0812">Transmembrane</keyword>
<evidence type="ECO:0000256" key="2">
    <source>
        <dbReference type="ARBA" id="ARBA00022475"/>
    </source>
</evidence>
<dbReference type="InterPro" id="IPR052051">
    <property type="entry name" value="TCR_complex_component"/>
</dbReference>
<sequence>MGKTSHGQTAADPGRGSQGAPAYHRAAPCEAMLWICPLFHLAVFCAGVSVDIILEPVTKTLIVLAGETATFRCNITGGDLKNYRMSWYKKNEDNSLTLVYGPRNNSNDDLRKSFKGEINILKNQYILDIQKATTKDVGTYYCGSDTHTL</sequence>
<feature type="transmembrane region" description="Helical" evidence="8">
    <location>
        <begin position="31"/>
        <end position="54"/>
    </location>
</feature>
<feature type="domain" description="Ig-like" evidence="9">
    <location>
        <begin position="56"/>
        <end position="149"/>
    </location>
</feature>
<dbReference type="AlphaFoldDB" id="A0A9L0T045"/>
<evidence type="ECO:0000256" key="1">
    <source>
        <dbReference type="ARBA" id="ARBA00004236"/>
    </source>
</evidence>
<dbReference type="GO" id="GO:0002376">
    <property type="term" value="P:immune system process"/>
    <property type="evidence" value="ECO:0007669"/>
    <property type="project" value="UniProtKB-KW"/>
</dbReference>
<evidence type="ECO:0000313" key="10">
    <source>
        <dbReference type="Ensembl" id="ENSECAP00000079890.1"/>
    </source>
</evidence>
<dbReference type="Gene3D" id="2.60.40.10">
    <property type="entry name" value="Immunoglobulins"/>
    <property type="match status" value="1"/>
</dbReference>
<reference evidence="10 11" key="1">
    <citation type="journal article" date="2009" name="Science">
        <title>Genome sequence, comparative analysis, and population genetics of the domestic horse.</title>
        <authorList>
            <consortium name="Broad Institute Genome Sequencing Platform"/>
            <consortium name="Broad Institute Whole Genome Assembly Team"/>
            <person name="Wade C.M."/>
            <person name="Giulotto E."/>
            <person name="Sigurdsson S."/>
            <person name="Zoli M."/>
            <person name="Gnerre S."/>
            <person name="Imsland F."/>
            <person name="Lear T.L."/>
            <person name="Adelson D.L."/>
            <person name="Bailey E."/>
            <person name="Bellone R.R."/>
            <person name="Bloecker H."/>
            <person name="Distl O."/>
            <person name="Edgar R.C."/>
            <person name="Garber M."/>
            <person name="Leeb T."/>
            <person name="Mauceli E."/>
            <person name="MacLeod J.N."/>
            <person name="Penedo M.C.T."/>
            <person name="Raison J.M."/>
            <person name="Sharpe T."/>
            <person name="Vogel J."/>
            <person name="Andersson L."/>
            <person name="Antczak D.F."/>
            <person name="Biagi T."/>
            <person name="Binns M.M."/>
            <person name="Chowdhary B.P."/>
            <person name="Coleman S.J."/>
            <person name="Della Valle G."/>
            <person name="Fryc S."/>
            <person name="Guerin G."/>
            <person name="Hasegawa T."/>
            <person name="Hill E.W."/>
            <person name="Jurka J."/>
            <person name="Kiialainen A."/>
            <person name="Lindgren G."/>
            <person name="Liu J."/>
            <person name="Magnani E."/>
            <person name="Mickelson J.R."/>
            <person name="Murray J."/>
            <person name="Nergadze S.G."/>
            <person name="Onofrio R."/>
            <person name="Pedroni S."/>
            <person name="Piras M.F."/>
            <person name="Raudsepp T."/>
            <person name="Rocchi M."/>
            <person name="Roeed K.H."/>
            <person name="Ryder O.A."/>
            <person name="Searle S."/>
            <person name="Skow L."/>
            <person name="Swinburne J.E."/>
            <person name="Syvaenen A.C."/>
            <person name="Tozaki T."/>
            <person name="Valberg S.J."/>
            <person name="Vaudin M."/>
            <person name="White J.R."/>
            <person name="Zody M.C."/>
            <person name="Lander E.S."/>
            <person name="Lindblad-Toh K."/>
        </authorList>
    </citation>
    <scope>NUCLEOTIDE SEQUENCE [LARGE SCALE GENOMIC DNA]</scope>
    <source>
        <strain evidence="10 11">Thoroughbred</strain>
    </source>
</reference>
<evidence type="ECO:0000256" key="8">
    <source>
        <dbReference type="SAM" id="Phobius"/>
    </source>
</evidence>
<name>A0A9L0T045_HORSE</name>
<dbReference type="Proteomes" id="UP000002281">
    <property type="component" value="Chromosome 1"/>
</dbReference>
<evidence type="ECO:0000256" key="7">
    <source>
        <dbReference type="ARBA" id="ARBA00023180"/>
    </source>
</evidence>
<dbReference type="InterPro" id="IPR036179">
    <property type="entry name" value="Ig-like_dom_sf"/>
</dbReference>
<keyword evidence="3" id="KW-0732">Signal</keyword>
<comment type="subcellular location">
    <subcellularLocation>
        <location evidence="1">Cell membrane</location>
    </subcellularLocation>
</comment>
<evidence type="ECO:0000256" key="5">
    <source>
        <dbReference type="ARBA" id="ARBA00023136"/>
    </source>
</evidence>
<dbReference type="GeneTree" id="ENSGT00940000164778"/>